<dbReference type="EMBL" id="AP025592">
    <property type="protein sequence ID" value="BDG10595.1"/>
    <property type="molecule type" value="Genomic_DNA"/>
</dbReference>
<dbReference type="GO" id="GO:0005840">
    <property type="term" value="C:ribosome"/>
    <property type="evidence" value="ECO:0007669"/>
    <property type="project" value="UniProtKB-KW"/>
</dbReference>
<evidence type="ECO:0000256" key="3">
    <source>
        <dbReference type="ARBA" id="ARBA00023274"/>
    </source>
</evidence>
<dbReference type="PROSITE" id="PS00783">
    <property type="entry name" value="RIBOSOMAL_L13"/>
    <property type="match status" value="1"/>
</dbReference>
<protein>
    <recommendedName>
        <fullName evidence="4">Large ribosomal subunit protein uL13</fullName>
    </recommendedName>
</protein>
<dbReference type="SUPFAM" id="SSF52161">
    <property type="entry name" value="Ribosomal protein L13"/>
    <property type="match status" value="1"/>
</dbReference>
<evidence type="ECO:0000313" key="7">
    <source>
        <dbReference type="EMBL" id="BDG10595.1"/>
    </source>
</evidence>
<comment type="similarity">
    <text evidence="1 4 5">Belongs to the universal ribosomal protein uL13 family.</text>
</comment>
<dbReference type="InterPro" id="IPR005822">
    <property type="entry name" value="Ribosomal_uL13"/>
</dbReference>
<keyword evidence="2 4" id="KW-0689">Ribosomal protein</keyword>
<dbReference type="NCBIfam" id="TIGR01066">
    <property type="entry name" value="rplM_bact"/>
    <property type="match status" value="1"/>
</dbReference>
<evidence type="ECO:0000256" key="6">
    <source>
        <dbReference type="RuleBase" id="RU003878"/>
    </source>
</evidence>
<comment type="subunit">
    <text evidence="4">Part of the 50S ribosomal subunit.</text>
</comment>
<dbReference type="PANTHER" id="PTHR11545:SF41">
    <property type="entry name" value="50S RIBOSOMAL PROTEIN L13, CHLOROPLASTIC"/>
    <property type="match status" value="1"/>
</dbReference>
<dbReference type="Proteomes" id="UP001162734">
    <property type="component" value="Chromosome"/>
</dbReference>
<evidence type="ECO:0000313" key="8">
    <source>
        <dbReference type="Proteomes" id="UP001162734"/>
    </source>
</evidence>
<keyword evidence="3 4" id="KW-0687">Ribonucleoprotein</keyword>
<comment type="function">
    <text evidence="4 6">This protein is one of the early assembly proteins of the 50S ribosomal subunit, although it is not seen to bind rRNA by itself. It is important during the early stages of 50S assembly.</text>
</comment>
<proteinExistence type="inferred from homology"/>
<sequence>MNNRTHSATRDEALEGRKWWLVDATDLTVGRAASQIAKILKGKHKPNYTPSMDVGDFVVIVNAEKARFTGNKEDDKVFFTHTMHPGGEKLTPMKKLRERHPEDIMLNAVRRMLPRSALGRDMMRKLKVYAGEKHPHAAQKPEALKLSL</sequence>
<dbReference type="CDD" id="cd00392">
    <property type="entry name" value="Ribosomal_L13"/>
    <property type="match status" value="1"/>
</dbReference>
<dbReference type="Pfam" id="PF00572">
    <property type="entry name" value="Ribosomal_L13"/>
    <property type="match status" value="1"/>
</dbReference>
<evidence type="ECO:0000256" key="2">
    <source>
        <dbReference type="ARBA" id="ARBA00022980"/>
    </source>
</evidence>
<organism evidence="7 8">
    <name type="scientific">Anaeromyxobacter paludicola</name>
    <dbReference type="NCBI Taxonomy" id="2918171"/>
    <lineage>
        <taxon>Bacteria</taxon>
        <taxon>Pseudomonadati</taxon>
        <taxon>Myxococcota</taxon>
        <taxon>Myxococcia</taxon>
        <taxon>Myxococcales</taxon>
        <taxon>Cystobacterineae</taxon>
        <taxon>Anaeromyxobacteraceae</taxon>
        <taxon>Anaeromyxobacter</taxon>
    </lineage>
</organism>
<accession>A0ABM7XFE6</accession>
<reference evidence="8" key="1">
    <citation type="journal article" date="2022" name="Int. J. Syst. Evol. Microbiol.">
        <title>Anaeromyxobacter oryzae sp. nov., Anaeromyxobacter diazotrophicus sp. nov. and Anaeromyxobacter paludicola sp. nov., isolated from paddy soils.</title>
        <authorList>
            <person name="Itoh H."/>
            <person name="Xu Z."/>
            <person name="Mise K."/>
            <person name="Masuda Y."/>
            <person name="Ushijima N."/>
            <person name="Hayakawa C."/>
            <person name="Shiratori Y."/>
            <person name="Senoo K."/>
        </authorList>
    </citation>
    <scope>NUCLEOTIDE SEQUENCE [LARGE SCALE GENOMIC DNA]</scope>
    <source>
        <strain evidence="8">Red630</strain>
    </source>
</reference>
<evidence type="ECO:0000256" key="5">
    <source>
        <dbReference type="RuleBase" id="RU003877"/>
    </source>
</evidence>
<keyword evidence="8" id="KW-1185">Reference proteome</keyword>
<dbReference type="InterPro" id="IPR023563">
    <property type="entry name" value="Ribosomal_uL13_CS"/>
</dbReference>
<dbReference type="PIRSF" id="PIRSF002181">
    <property type="entry name" value="Ribosomal_L13"/>
    <property type="match status" value="1"/>
</dbReference>
<evidence type="ECO:0000256" key="1">
    <source>
        <dbReference type="ARBA" id="ARBA00006227"/>
    </source>
</evidence>
<dbReference type="InterPro" id="IPR005823">
    <property type="entry name" value="Ribosomal_uL13_bac-type"/>
</dbReference>
<dbReference type="Gene3D" id="3.90.1180.10">
    <property type="entry name" value="Ribosomal protein L13"/>
    <property type="match status" value="1"/>
</dbReference>
<dbReference type="PANTHER" id="PTHR11545">
    <property type="entry name" value="RIBOSOMAL PROTEIN L13"/>
    <property type="match status" value="1"/>
</dbReference>
<dbReference type="RefSeq" id="WP_248343100.1">
    <property type="nucleotide sequence ID" value="NZ_AP025592.1"/>
</dbReference>
<dbReference type="InterPro" id="IPR036899">
    <property type="entry name" value="Ribosomal_uL13_sf"/>
</dbReference>
<evidence type="ECO:0000256" key="4">
    <source>
        <dbReference type="HAMAP-Rule" id="MF_01366"/>
    </source>
</evidence>
<dbReference type="HAMAP" id="MF_01366">
    <property type="entry name" value="Ribosomal_uL13"/>
    <property type="match status" value="1"/>
</dbReference>
<gene>
    <name evidence="4 6 7" type="primary">rplM</name>
    <name evidence="7" type="ORF">AMPC_37080</name>
</gene>
<name>A0ABM7XFE6_9BACT</name>